<evidence type="ECO:0000256" key="3">
    <source>
        <dbReference type="ARBA" id="ARBA00022603"/>
    </source>
</evidence>
<feature type="compositionally biased region" description="Basic and acidic residues" evidence="12">
    <location>
        <begin position="25"/>
        <end position="48"/>
    </location>
</feature>
<keyword evidence="4 14" id="KW-0808">Transferase</keyword>
<keyword evidence="2" id="KW-0444">Lipid biosynthesis</keyword>
<feature type="transmembrane region" description="Helical" evidence="13">
    <location>
        <begin position="312"/>
        <end position="337"/>
    </location>
</feature>
<dbReference type="Proteomes" id="UP000278143">
    <property type="component" value="Unassembled WGS sequence"/>
</dbReference>
<keyword evidence="9 13" id="KW-0472">Membrane</keyword>
<feature type="transmembrane region" description="Helical" evidence="13">
    <location>
        <begin position="406"/>
        <end position="426"/>
    </location>
</feature>
<feature type="transmembrane region" description="Helical" evidence="13">
    <location>
        <begin position="508"/>
        <end position="529"/>
    </location>
</feature>
<proteinExistence type="predicted"/>
<dbReference type="PROSITE" id="PS51598">
    <property type="entry name" value="SAM_CHO2"/>
    <property type="match status" value="1"/>
</dbReference>
<evidence type="ECO:0000256" key="13">
    <source>
        <dbReference type="SAM" id="Phobius"/>
    </source>
</evidence>
<evidence type="ECO:0000256" key="12">
    <source>
        <dbReference type="SAM" id="MobiDB-lite"/>
    </source>
</evidence>
<evidence type="ECO:0000256" key="1">
    <source>
        <dbReference type="ARBA" id="ARBA00004127"/>
    </source>
</evidence>
<dbReference type="OrthoDB" id="4583at2759"/>
<evidence type="ECO:0000256" key="9">
    <source>
        <dbReference type="ARBA" id="ARBA00023136"/>
    </source>
</evidence>
<evidence type="ECO:0000256" key="2">
    <source>
        <dbReference type="ARBA" id="ARBA00022516"/>
    </source>
</evidence>
<keyword evidence="5" id="KW-0949">S-adenosyl-L-methionine</keyword>
<dbReference type="UniPathway" id="UPA00753"/>
<dbReference type="PANTHER" id="PTHR32138:SF0">
    <property type="entry name" value="PHOSPHATIDYLETHANOLAMINE N-METHYLTRANSFERASE"/>
    <property type="match status" value="1"/>
</dbReference>
<evidence type="ECO:0000313" key="14">
    <source>
        <dbReference type="EMBL" id="RKP23041.1"/>
    </source>
</evidence>
<evidence type="ECO:0000313" key="15">
    <source>
        <dbReference type="Proteomes" id="UP000278143"/>
    </source>
</evidence>
<accession>A0A4P9YUZ6</accession>
<evidence type="ECO:0000256" key="8">
    <source>
        <dbReference type="ARBA" id="ARBA00023098"/>
    </source>
</evidence>
<dbReference type="GO" id="GO:0012505">
    <property type="term" value="C:endomembrane system"/>
    <property type="evidence" value="ECO:0007669"/>
    <property type="project" value="UniProtKB-SubCell"/>
</dbReference>
<keyword evidence="6 13" id="KW-0812">Transmembrane</keyword>
<comment type="subcellular location">
    <subcellularLocation>
        <location evidence="1">Endomembrane system</location>
        <topology evidence="1">Multi-pass membrane protein</topology>
    </subcellularLocation>
</comment>
<dbReference type="PANTHER" id="PTHR32138">
    <property type="entry name" value="PHOSPHATIDYLETHANOLAMINE N-METHYLTRANSFERASE"/>
    <property type="match status" value="1"/>
</dbReference>
<reference evidence="15" key="1">
    <citation type="journal article" date="2018" name="Nat. Microbiol.">
        <title>Leveraging single-cell genomics to expand the fungal tree of life.</title>
        <authorList>
            <person name="Ahrendt S.R."/>
            <person name="Quandt C.A."/>
            <person name="Ciobanu D."/>
            <person name="Clum A."/>
            <person name="Salamov A."/>
            <person name="Andreopoulos B."/>
            <person name="Cheng J.F."/>
            <person name="Woyke T."/>
            <person name="Pelin A."/>
            <person name="Henrissat B."/>
            <person name="Reynolds N.K."/>
            <person name="Benny G.L."/>
            <person name="Smith M.E."/>
            <person name="James T.Y."/>
            <person name="Grigoriev I.V."/>
        </authorList>
    </citation>
    <scope>NUCLEOTIDE SEQUENCE [LARGE SCALE GENOMIC DNA]</scope>
    <source>
        <strain evidence="15">Benny S71-1</strain>
    </source>
</reference>
<feature type="region of interest" description="Disordered" evidence="12">
    <location>
        <begin position="1"/>
        <end position="57"/>
    </location>
</feature>
<feature type="transmembrane region" description="Helical" evidence="13">
    <location>
        <begin position="476"/>
        <end position="496"/>
    </location>
</feature>
<evidence type="ECO:0000256" key="5">
    <source>
        <dbReference type="ARBA" id="ARBA00022691"/>
    </source>
</evidence>
<dbReference type="EMBL" id="KZ991371">
    <property type="protein sequence ID" value="RKP23041.1"/>
    <property type="molecule type" value="Genomic_DNA"/>
</dbReference>
<evidence type="ECO:0000256" key="10">
    <source>
        <dbReference type="ARBA" id="ARBA00023209"/>
    </source>
</evidence>
<dbReference type="InterPro" id="IPR016219">
    <property type="entry name" value="Phosphatid-EA_MeTrfase_fun"/>
</dbReference>
<dbReference type="GO" id="GO:0004608">
    <property type="term" value="F:phosphatidylethanolamine N-methyltransferase activity"/>
    <property type="evidence" value="ECO:0007669"/>
    <property type="project" value="InterPro"/>
</dbReference>
<dbReference type="InterPro" id="IPR007318">
    <property type="entry name" value="Phopholipid_MeTrfase"/>
</dbReference>
<name>A0A4P9YUZ6_9FUNG</name>
<keyword evidence="15" id="KW-1185">Reference proteome</keyword>
<keyword evidence="11" id="KW-1208">Phospholipid metabolism</keyword>
<feature type="transmembrane region" description="Helical" evidence="13">
    <location>
        <begin position="124"/>
        <end position="145"/>
    </location>
</feature>
<sequence>MSEFEQDVEHPSAPSPVPDIINGDKMAEDAAVDGREEASQHADMDDKSATIQPSSSKTVHEQAAAAQHGRTHEGKAFMVPKTNDMFKTLLDPTLTKSKLDLFTLATLGAQLFLFFTLRGTLRCVVFFLLFALFRTAYNIGLGVLLKAQSERGWIVEWLVDSGLLDGDEVSHKRFGRWAAWVRRELEGKMGADYDFEAVPVEFNAWLLFRQLVDLVLCNDFASYICFALACMDGHASSGSLWMDALRWLVGIVLVGFNIWVKSDAHRVVKDFAWYWGDFFFLVDQSLTFDGVFEMAPHPMYSVGYAGYYGISLIANSYAVLFVSLAAHTLQFIFLALVENPHIDKIYNQPEKPPQTRLRAPSDVAPMLWDNMLYVPPQPNIHDLHRVYFRRDLIVFRNFDVTRSSDLMTVAVISYAVAFALFAPAWATVLQALVWRFLHTYGLGWVLWRQNSDKWWVRRRIMEGGSAREAFTSWKRVYNLTLCMTYVSSGLAAWMMYTVPVDWTYGSVLLRHVLGVVLIALHIWTAVSVFEVLGDFGWFYGDFFIEEYPSTLYYTGIYRFLNNPEKIMGHAAFWGLALMANHWSIYTL</sequence>
<evidence type="ECO:0000256" key="11">
    <source>
        <dbReference type="ARBA" id="ARBA00023264"/>
    </source>
</evidence>
<keyword evidence="8" id="KW-0443">Lipid metabolism</keyword>
<dbReference type="AlphaFoldDB" id="A0A4P9YUZ6"/>
<evidence type="ECO:0000256" key="7">
    <source>
        <dbReference type="ARBA" id="ARBA00022989"/>
    </source>
</evidence>
<keyword evidence="7 13" id="KW-1133">Transmembrane helix</keyword>
<gene>
    <name evidence="14" type="ORF">SYNPS1DRAFT_24995</name>
</gene>
<dbReference type="GO" id="GO:0032259">
    <property type="term" value="P:methylation"/>
    <property type="evidence" value="ECO:0007669"/>
    <property type="project" value="UniProtKB-KW"/>
</dbReference>
<evidence type="ECO:0000256" key="6">
    <source>
        <dbReference type="ARBA" id="ARBA00022692"/>
    </source>
</evidence>
<dbReference type="Pfam" id="PF04191">
    <property type="entry name" value="PEMT"/>
    <property type="match status" value="2"/>
</dbReference>
<protein>
    <submittedName>
        <fullName evidence="14">Phospholipid methyltransferase-domain-containing protein</fullName>
    </submittedName>
</protein>
<organism evidence="14 15">
    <name type="scientific">Syncephalis pseudoplumigaleata</name>
    <dbReference type="NCBI Taxonomy" id="1712513"/>
    <lineage>
        <taxon>Eukaryota</taxon>
        <taxon>Fungi</taxon>
        <taxon>Fungi incertae sedis</taxon>
        <taxon>Zoopagomycota</taxon>
        <taxon>Zoopagomycotina</taxon>
        <taxon>Zoopagomycetes</taxon>
        <taxon>Zoopagales</taxon>
        <taxon>Piptocephalidaceae</taxon>
        <taxon>Syncephalis</taxon>
    </lineage>
</organism>
<keyword evidence="10" id="KW-0594">Phospholipid biosynthesis</keyword>
<evidence type="ECO:0000256" key="4">
    <source>
        <dbReference type="ARBA" id="ARBA00022679"/>
    </source>
</evidence>
<feature type="non-terminal residue" evidence="14">
    <location>
        <position position="587"/>
    </location>
</feature>
<keyword evidence="3 14" id="KW-0489">Methyltransferase</keyword>
<dbReference type="GO" id="GO:0006656">
    <property type="term" value="P:phosphatidylcholine biosynthetic process"/>
    <property type="evidence" value="ECO:0007669"/>
    <property type="project" value="UniProtKB-UniPathway"/>
</dbReference>